<proteinExistence type="predicted"/>
<dbReference type="PANTHER" id="PTHR47510:SF3">
    <property type="entry name" value="ENDO_EXONUCLEASE_PHOSPHATASE DOMAIN-CONTAINING PROTEIN"/>
    <property type="match status" value="1"/>
</dbReference>
<dbReference type="OrthoDB" id="8952004at2759"/>
<comment type="caution">
    <text evidence="2">The sequence shown here is derived from an EMBL/GenBank/DDBJ whole genome shotgun (WGS) entry which is preliminary data.</text>
</comment>
<dbReference type="PROSITE" id="PS50878">
    <property type="entry name" value="RT_POL"/>
    <property type="match status" value="1"/>
</dbReference>
<dbReference type="InterPro" id="IPR043502">
    <property type="entry name" value="DNA/RNA_pol_sf"/>
</dbReference>
<evidence type="ECO:0000259" key="1">
    <source>
        <dbReference type="PROSITE" id="PS50878"/>
    </source>
</evidence>
<organism evidence="2 3">
    <name type="scientific">Muraenolepis orangiensis</name>
    <name type="common">Patagonian moray cod</name>
    <dbReference type="NCBI Taxonomy" id="630683"/>
    <lineage>
        <taxon>Eukaryota</taxon>
        <taxon>Metazoa</taxon>
        <taxon>Chordata</taxon>
        <taxon>Craniata</taxon>
        <taxon>Vertebrata</taxon>
        <taxon>Euteleostomi</taxon>
        <taxon>Actinopterygii</taxon>
        <taxon>Neopterygii</taxon>
        <taxon>Teleostei</taxon>
        <taxon>Neoteleostei</taxon>
        <taxon>Acanthomorphata</taxon>
        <taxon>Zeiogadaria</taxon>
        <taxon>Gadariae</taxon>
        <taxon>Gadiformes</taxon>
        <taxon>Muraenolepidoidei</taxon>
        <taxon>Muraenolepididae</taxon>
        <taxon>Muraenolepis</taxon>
    </lineage>
</organism>
<dbReference type="InterPro" id="IPR000477">
    <property type="entry name" value="RT_dom"/>
</dbReference>
<gene>
    <name evidence="2" type="ORF">NHX12_011431</name>
</gene>
<accession>A0A9Q0DHQ2</accession>
<dbReference type="Pfam" id="PF00078">
    <property type="entry name" value="RVT_1"/>
    <property type="match status" value="1"/>
</dbReference>
<evidence type="ECO:0000313" key="2">
    <source>
        <dbReference type="EMBL" id="KAJ3587836.1"/>
    </source>
</evidence>
<dbReference type="PANTHER" id="PTHR47510">
    <property type="entry name" value="REVERSE TRANSCRIPTASE DOMAIN-CONTAINING PROTEIN"/>
    <property type="match status" value="1"/>
</dbReference>
<evidence type="ECO:0000313" key="3">
    <source>
        <dbReference type="Proteomes" id="UP001148018"/>
    </source>
</evidence>
<dbReference type="Proteomes" id="UP001148018">
    <property type="component" value="Unassembled WGS sequence"/>
</dbReference>
<feature type="domain" description="Reverse transcriptase" evidence="1">
    <location>
        <begin position="154"/>
        <end position="320"/>
    </location>
</feature>
<dbReference type="EMBL" id="JANIIK010000116">
    <property type="protein sequence ID" value="KAJ3587836.1"/>
    <property type="molecule type" value="Genomic_DNA"/>
</dbReference>
<sequence length="320" mass="36076">MIKSAKKNYFNEKIEENKKQPQQLWKSLKELGCNNRLKTKITNLNIKLNGSLISEKRNVANCLNGFFTTIASTLVDKLPSHSGLYSEQHMNAFYRTLGVVKDSFKISPVTAEDVLLKLRALQPTKATGHDGIPTRFLRDAAVAIAPVVAHITNLSIRQGHVPQEFKLVRVVPLYKKGSKLDPGNYRPVSILCSISKVIERLIYEKVNTYLLNHKLLFKFQSGFRRSHSTDTCLLYLTDYIRCEVDAGKYCGMVMLDLQKAFNTVNHSILLNKLRAIGFDSLSVNWVRSYLEGREQVVEVNGTLSTSLPVECGRCSHSVSL</sequence>
<reference evidence="2" key="1">
    <citation type="submission" date="2022-07" db="EMBL/GenBank/DDBJ databases">
        <title>Chromosome-level genome of Muraenolepis orangiensis.</title>
        <authorList>
            <person name="Kim J."/>
        </authorList>
    </citation>
    <scope>NUCLEOTIDE SEQUENCE</scope>
    <source>
        <strain evidence="2">KU_S4_2022</strain>
        <tissue evidence="2">Muscle</tissue>
    </source>
</reference>
<protein>
    <recommendedName>
        <fullName evidence="1">Reverse transcriptase domain-containing protein</fullName>
    </recommendedName>
</protein>
<keyword evidence="3" id="KW-1185">Reference proteome</keyword>
<name>A0A9Q0DHQ2_9TELE</name>
<dbReference type="SUPFAM" id="SSF56672">
    <property type="entry name" value="DNA/RNA polymerases"/>
    <property type="match status" value="1"/>
</dbReference>
<dbReference type="AlphaFoldDB" id="A0A9Q0DHQ2"/>